<proteinExistence type="inferred from homology"/>
<dbReference type="SUPFAM" id="SSF57667">
    <property type="entry name" value="beta-beta-alpha zinc fingers"/>
    <property type="match status" value="1"/>
</dbReference>
<feature type="domain" description="C2H2-type" evidence="12">
    <location>
        <begin position="47"/>
        <end position="75"/>
    </location>
</feature>
<keyword evidence="4" id="KW-0479">Metal-binding</keyword>
<dbReference type="InterPro" id="IPR050527">
    <property type="entry name" value="Snail/Krueppel_Znf"/>
</dbReference>
<dbReference type="Gene3D" id="3.40.395.10">
    <property type="entry name" value="Adenoviral Proteinase, Chain A"/>
    <property type="match status" value="1"/>
</dbReference>
<evidence type="ECO:0000256" key="3">
    <source>
        <dbReference type="ARBA" id="ARBA00022670"/>
    </source>
</evidence>
<evidence type="ECO:0000256" key="2">
    <source>
        <dbReference type="ARBA" id="ARBA00005234"/>
    </source>
</evidence>
<dbReference type="PANTHER" id="PTHR24388">
    <property type="entry name" value="ZINC FINGER PROTEIN"/>
    <property type="match status" value="1"/>
</dbReference>
<evidence type="ECO:0000256" key="6">
    <source>
        <dbReference type="ARBA" id="ARBA00022771"/>
    </source>
</evidence>
<feature type="domain" description="C2H2-type" evidence="12">
    <location>
        <begin position="17"/>
        <end position="45"/>
    </location>
</feature>
<dbReference type="InterPro" id="IPR013087">
    <property type="entry name" value="Znf_C2H2_type"/>
</dbReference>
<keyword evidence="9" id="KW-0539">Nucleus</keyword>
<dbReference type="Gene3D" id="3.30.160.60">
    <property type="entry name" value="Classic Zinc Finger"/>
    <property type="match status" value="2"/>
</dbReference>
<comment type="similarity">
    <text evidence="10">Belongs to the snail C2H2-type zinc-finger protein family.</text>
</comment>
<keyword evidence="7" id="KW-0378">Hydrolase</keyword>
<evidence type="ECO:0000256" key="9">
    <source>
        <dbReference type="ARBA" id="ARBA00023242"/>
    </source>
</evidence>
<comment type="similarity">
    <text evidence="2">Belongs to the peptidase C48 family.</text>
</comment>
<dbReference type="PANTHER" id="PTHR24388:SF54">
    <property type="entry name" value="PROTEIN ESCARGOT"/>
    <property type="match status" value="1"/>
</dbReference>
<dbReference type="SUPFAM" id="SSF54001">
    <property type="entry name" value="Cysteine proteinases"/>
    <property type="match status" value="1"/>
</dbReference>
<evidence type="ECO:0000256" key="4">
    <source>
        <dbReference type="ARBA" id="ARBA00022723"/>
    </source>
</evidence>
<accession>A0ABP1QGY3</accession>
<dbReference type="SMART" id="SM00355">
    <property type="entry name" value="ZnF_C2H2"/>
    <property type="match status" value="3"/>
</dbReference>
<comment type="subcellular location">
    <subcellularLocation>
        <location evidence="1">Nucleus</location>
    </subcellularLocation>
</comment>
<evidence type="ECO:0000256" key="8">
    <source>
        <dbReference type="ARBA" id="ARBA00022833"/>
    </source>
</evidence>
<evidence type="ECO:0000313" key="14">
    <source>
        <dbReference type="Proteomes" id="UP001642540"/>
    </source>
</evidence>
<comment type="caution">
    <text evidence="13">The sequence shown here is derived from an EMBL/GenBank/DDBJ whole genome shotgun (WGS) entry which is preliminary data.</text>
</comment>
<feature type="domain" description="C2H2-type" evidence="12">
    <location>
        <begin position="87"/>
        <end position="115"/>
    </location>
</feature>
<dbReference type="Pfam" id="PF02902">
    <property type="entry name" value="Peptidase_C48"/>
    <property type="match status" value="1"/>
</dbReference>
<keyword evidence="3" id="KW-0645">Protease</keyword>
<dbReference type="InterPro" id="IPR003653">
    <property type="entry name" value="Peptidase_C48_C"/>
</dbReference>
<evidence type="ECO:0000256" key="7">
    <source>
        <dbReference type="ARBA" id="ARBA00022801"/>
    </source>
</evidence>
<evidence type="ECO:0000259" key="12">
    <source>
        <dbReference type="PROSITE" id="PS50157"/>
    </source>
</evidence>
<keyword evidence="6 11" id="KW-0863">Zinc-finger</keyword>
<keyword evidence="5" id="KW-0677">Repeat</keyword>
<keyword evidence="14" id="KW-1185">Reference proteome</keyword>
<evidence type="ECO:0000313" key="13">
    <source>
        <dbReference type="EMBL" id="CAL8099043.1"/>
    </source>
</evidence>
<evidence type="ECO:0000256" key="5">
    <source>
        <dbReference type="ARBA" id="ARBA00022737"/>
    </source>
</evidence>
<sequence>MGKPSKLGNNGSVGSGFQCPQCRMVFKTKFNMKTHQLRKHQNEKTMHECELCNKCYASKYALKRHCENVHADAKVKIWPALTNPKQYECPVCRKGFSYRSNRLMHIKIYHAEHSLELQRTLVKHRTFKYARTPPKRAAKVSIVKESWMKIELEIWDEGAKREIKMKSTRMYDDDDDDVDEMIRVHVTIPALRRTDGYPYAKIDIPFNTTMRYSIPQPTIYRIGKFYGDVSDLECMLGSGICPTSAVDAFVTNLMKNKMSKYVYLPMQFYIDGKKHPDFSHLPQMDLKNKIVLSPNIHAYDKDKYHTYLAIINFERKSVHVYDSLRDTLVEQRKNVKSHIATIVKHLIDKCDVGYKEYSQTYWKNSVFFEYVIQQNDDQSCSYMAILYINNILNGNDKKNISNIPTYIMPRCKDIRIKDHEIAKTKWSLLSIKNKVMSTLLKTTPKGRQILTALTK</sequence>
<dbReference type="EMBL" id="CAXLJM020000031">
    <property type="protein sequence ID" value="CAL8099043.1"/>
    <property type="molecule type" value="Genomic_DNA"/>
</dbReference>
<organism evidence="13 14">
    <name type="scientific">Orchesella dallaii</name>
    <dbReference type="NCBI Taxonomy" id="48710"/>
    <lineage>
        <taxon>Eukaryota</taxon>
        <taxon>Metazoa</taxon>
        <taxon>Ecdysozoa</taxon>
        <taxon>Arthropoda</taxon>
        <taxon>Hexapoda</taxon>
        <taxon>Collembola</taxon>
        <taxon>Entomobryomorpha</taxon>
        <taxon>Entomobryoidea</taxon>
        <taxon>Orchesellidae</taxon>
        <taxon>Orchesellinae</taxon>
        <taxon>Orchesella</taxon>
    </lineage>
</organism>
<keyword evidence="8" id="KW-0862">Zinc</keyword>
<evidence type="ECO:0000256" key="10">
    <source>
        <dbReference type="ARBA" id="ARBA00037948"/>
    </source>
</evidence>
<dbReference type="Proteomes" id="UP001642540">
    <property type="component" value="Unassembled WGS sequence"/>
</dbReference>
<evidence type="ECO:0000256" key="1">
    <source>
        <dbReference type="ARBA" id="ARBA00004123"/>
    </source>
</evidence>
<gene>
    <name evidence="13" type="ORF">ODALV1_LOCUS10127</name>
</gene>
<protein>
    <recommendedName>
        <fullName evidence="12">C2H2-type domain-containing protein</fullName>
    </recommendedName>
</protein>
<name>A0ABP1QGY3_9HEXA</name>
<reference evidence="13 14" key="1">
    <citation type="submission" date="2024-08" db="EMBL/GenBank/DDBJ databases">
        <authorList>
            <person name="Cucini C."/>
            <person name="Frati F."/>
        </authorList>
    </citation>
    <scope>NUCLEOTIDE SEQUENCE [LARGE SCALE GENOMIC DNA]</scope>
</reference>
<dbReference type="InterPro" id="IPR036236">
    <property type="entry name" value="Znf_C2H2_sf"/>
</dbReference>
<dbReference type="InterPro" id="IPR038765">
    <property type="entry name" value="Papain-like_cys_pep_sf"/>
</dbReference>
<evidence type="ECO:0000256" key="11">
    <source>
        <dbReference type="PROSITE-ProRule" id="PRU00042"/>
    </source>
</evidence>
<dbReference type="PROSITE" id="PS50157">
    <property type="entry name" value="ZINC_FINGER_C2H2_2"/>
    <property type="match status" value="3"/>
</dbReference>
<dbReference type="PROSITE" id="PS00028">
    <property type="entry name" value="ZINC_FINGER_C2H2_1"/>
    <property type="match status" value="3"/>
</dbReference>
<dbReference type="Pfam" id="PF00096">
    <property type="entry name" value="zf-C2H2"/>
    <property type="match status" value="2"/>
</dbReference>